<dbReference type="AlphaFoldDB" id="A0A9W6W9U9"/>
<dbReference type="EMBL" id="BSTX01000001">
    <property type="protein sequence ID" value="GLZ76985.1"/>
    <property type="molecule type" value="Genomic_DNA"/>
</dbReference>
<dbReference type="RefSeq" id="WP_285662126.1">
    <property type="nucleotide sequence ID" value="NZ_BSTX01000001.1"/>
</dbReference>
<evidence type="ECO:0000313" key="2">
    <source>
        <dbReference type="EMBL" id="GLZ76985.1"/>
    </source>
</evidence>
<organism evidence="2 3">
    <name type="scientific">Actinorhabdospora filicis</name>
    <dbReference type="NCBI Taxonomy" id="1785913"/>
    <lineage>
        <taxon>Bacteria</taxon>
        <taxon>Bacillati</taxon>
        <taxon>Actinomycetota</taxon>
        <taxon>Actinomycetes</taxon>
        <taxon>Micromonosporales</taxon>
        <taxon>Micromonosporaceae</taxon>
        <taxon>Actinorhabdospora</taxon>
    </lineage>
</organism>
<dbReference type="SUPFAM" id="SSF160935">
    <property type="entry name" value="VPA0735-like"/>
    <property type="match status" value="1"/>
</dbReference>
<dbReference type="InterPro" id="IPR037050">
    <property type="entry name" value="DUF1254_sf"/>
</dbReference>
<gene>
    <name evidence="2" type="ORF">Afil01_17920</name>
</gene>
<dbReference type="Gene3D" id="2.60.40.1610">
    <property type="entry name" value="Domain of unknown function DUF1254"/>
    <property type="match status" value="1"/>
</dbReference>
<evidence type="ECO:0000313" key="3">
    <source>
        <dbReference type="Proteomes" id="UP001165079"/>
    </source>
</evidence>
<dbReference type="Pfam" id="PF06742">
    <property type="entry name" value="DUF1214"/>
    <property type="match status" value="1"/>
</dbReference>
<comment type="caution">
    <text evidence="2">The sequence shown here is derived from an EMBL/GenBank/DDBJ whole genome shotgun (WGS) entry which is preliminary data.</text>
</comment>
<dbReference type="Gene3D" id="2.60.120.600">
    <property type="entry name" value="Domain of unknown function DUF1214, C-terminal domain"/>
    <property type="match status" value="1"/>
</dbReference>
<sequence length="360" mass="38706">MTTAPSGLAPGLSPPDLAAAYRFWHPTVATEGLLQGLRDLGIAEGAAMAIGVAGPRHTGFTLDPGTARGLAALDLRAGAVRVELPPGPVTGHVDDRHRTRVADLAAGRSHLIRPPGDLCPEARSGTSIALLHLRVPLTGGDTGRALDTLRRVNVQRPGAQPVLFFPCVDVSALSTDGTCLRWEEGPEYWRVLRRVLAAEPRPDGPPIPPGAGRWTREARDAMLAEAYAGTRPAWPGRRWERVEPADTPGLHCLTARDSAGRLLDGGANYRLGAPPPVPEWSVTAYDRRTRSQVRTDQDRAALRSLAEPVPAGAELFFGPAPPMEYADSRWVKTVPGEGWFAHLRVHGAAGEWRPGDFERL</sequence>
<dbReference type="InterPro" id="IPR037049">
    <property type="entry name" value="DUF1214_C_sf"/>
</dbReference>
<proteinExistence type="predicted"/>
<accession>A0A9W6W9U9</accession>
<feature type="domain" description="DUF1214" evidence="1">
    <location>
        <begin position="253"/>
        <end position="348"/>
    </location>
</feature>
<keyword evidence="3" id="KW-1185">Reference proteome</keyword>
<dbReference type="Proteomes" id="UP001165079">
    <property type="component" value="Unassembled WGS sequence"/>
</dbReference>
<evidence type="ECO:0000259" key="1">
    <source>
        <dbReference type="Pfam" id="PF06742"/>
    </source>
</evidence>
<reference evidence="2" key="1">
    <citation type="submission" date="2023-03" db="EMBL/GenBank/DDBJ databases">
        <title>Actinorhabdospora filicis NBRC 111898.</title>
        <authorList>
            <person name="Ichikawa N."/>
            <person name="Sato H."/>
            <person name="Tonouchi N."/>
        </authorList>
    </citation>
    <scope>NUCLEOTIDE SEQUENCE</scope>
    <source>
        <strain evidence="2">NBRC 111898</strain>
    </source>
</reference>
<protein>
    <recommendedName>
        <fullName evidence="1">DUF1214 domain-containing protein</fullName>
    </recommendedName>
</protein>
<dbReference type="InterPro" id="IPR010621">
    <property type="entry name" value="DUF1214"/>
</dbReference>
<dbReference type="Gene3D" id="1.10.3360.10">
    <property type="entry name" value="VPA0735-like domain"/>
    <property type="match status" value="1"/>
</dbReference>
<name>A0A9W6W9U9_9ACTN</name>